<dbReference type="PRINTS" id="PR00364">
    <property type="entry name" value="DISEASERSIST"/>
</dbReference>
<dbReference type="SMART" id="SM00028">
    <property type="entry name" value="TPR"/>
    <property type="match status" value="4"/>
</dbReference>
<dbReference type="RefSeq" id="WP_425567841.1">
    <property type="nucleotide sequence ID" value="NZ_BAABAI010000005.1"/>
</dbReference>
<keyword evidence="3" id="KW-1185">Reference proteome</keyword>
<name>A0A7W7WWN5_9PSEU</name>
<dbReference type="EMBL" id="JACHJS010000001">
    <property type="protein sequence ID" value="MBB4966167.1"/>
    <property type="molecule type" value="Genomic_DNA"/>
</dbReference>
<proteinExistence type="predicted"/>
<dbReference type="Gene3D" id="1.25.40.10">
    <property type="entry name" value="Tetratricopeptide repeat domain"/>
    <property type="match status" value="2"/>
</dbReference>
<dbReference type="PANTHER" id="PTHR47691:SF3">
    <property type="entry name" value="HTH-TYPE TRANSCRIPTIONAL REGULATOR RV0890C-RELATED"/>
    <property type="match status" value="1"/>
</dbReference>
<organism evidence="2 3">
    <name type="scientific">Saccharothrix violaceirubra</name>
    <dbReference type="NCBI Taxonomy" id="413306"/>
    <lineage>
        <taxon>Bacteria</taxon>
        <taxon>Bacillati</taxon>
        <taxon>Actinomycetota</taxon>
        <taxon>Actinomycetes</taxon>
        <taxon>Pseudonocardiales</taxon>
        <taxon>Pseudonocardiaceae</taxon>
        <taxon>Saccharothrix</taxon>
    </lineage>
</organism>
<dbReference type="SUPFAM" id="SSF48452">
    <property type="entry name" value="TPR-like"/>
    <property type="match status" value="1"/>
</dbReference>
<dbReference type="Proteomes" id="UP000542674">
    <property type="component" value="Unassembled WGS sequence"/>
</dbReference>
<comment type="caution">
    <text evidence="2">The sequence shown here is derived from an EMBL/GenBank/DDBJ whole genome shotgun (WGS) entry which is preliminary data.</text>
</comment>
<dbReference type="Pfam" id="PF13374">
    <property type="entry name" value="TPR_10"/>
    <property type="match status" value="1"/>
</dbReference>
<evidence type="ECO:0000313" key="3">
    <source>
        <dbReference type="Proteomes" id="UP000542674"/>
    </source>
</evidence>
<dbReference type="InterPro" id="IPR019734">
    <property type="entry name" value="TPR_rpt"/>
</dbReference>
<dbReference type="InterPro" id="IPR027417">
    <property type="entry name" value="P-loop_NTPase"/>
</dbReference>
<dbReference type="PROSITE" id="PS50005">
    <property type="entry name" value="TPR"/>
    <property type="match status" value="1"/>
</dbReference>
<dbReference type="Gene3D" id="3.40.50.300">
    <property type="entry name" value="P-loop containing nucleotide triphosphate hydrolases"/>
    <property type="match status" value="1"/>
</dbReference>
<dbReference type="SUPFAM" id="SSF52540">
    <property type="entry name" value="P-loop containing nucleoside triphosphate hydrolases"/>
    <property type="match status" value="1"/>
</dbReference>
<sequence length="664" mass="72190">MTMDEVRNTAHGGDRLVQAGIVHGGVHFHAPRPVPPRQLPALPTSFAGRVDVLAALDDVVPLRTIAGVGGIGKTWLVLRWAHRRADRFPDGQLFVDLRGFTPGTEPTAPEAAVRGFLDALGVEPGRMPPGLDGKVALYRSLTADKRLLVVLDNAASADQVEPLLPGGGACVVLVTGRRVLRALVTRHGARHLALGVLTDAEARTALELRLGRPRLDTRPDDTARLIGLCRGHPLALAILAGRAHVDPGLSLGDLVTEVEAWDDDLTTVFATSCRALTAEQFRALHLLATAPGPDIGHEAAAALIGSCPTRTLTALREASLLDHADGRYTMHDLVRRHVADAEPVDLVASRRLLDHYLRTARAADHVLYPHRDRVDAPVPRPADADEALAWFDTEHANLLAAVRTAAGHGWHDVVWWLAWALDTFHFRRGHRVDRLTVWQAALDAATHLDDPASLIGAHRNVGIAHAVLRDPEAADTHLRLALASAERHGDLAQQARTHQMLAWAGQWRGDLRQALAHGERALALHDRLDQPVRRADTLNQVGWYETLLGIDATARFRAASELHRRHGNPDGEATALDGLGSLAFDRGRHRAAVEHYRRALALRRGLGHVYGEADILERLGHAHAALGEDGQADLAWREALTLHGVQGRDQDGQRVGRLLSRISP</sequence>
<protein>
    <submittedName>
        <fullName evidence="2">Tetratricopeptide (TPR) repeat protein</fullName>
    </submittedName>
</protein>
<accession>A0A7W7WWN5</accession>
<feature type="repeat" description="TPR" evidence="1">
    <location>
        <begin position="573"/>
        <end position="606"/>
    </location>
</feature>
<keyword evidence="1" id="KW-0802">TPR repeat</keyword>
<evidence type="ECO:0000313" key="2">
    <source>
        <dbReference type="EMBL" id="MBB4966167.1"/>
    </source>
</evidence>
<dbReference type="InterPro" id="IPR011990">
    <property type="entry name" value="TPR-like_helical_dom_sf"/>
</dbReference>
<dbReference type="PANTHER" id="PTHR47691">
    <property type="entry name" value="REGULATOR-RELATED"/>
    <property type="match status" value="1"/>
</dbReference>
<reference evidence="2 3" key="1">
    <citation type="submission" date="2020-08" db="EMBL/GenBank/DDBJ databases">
        <title>Sequencing the genomes of 1000 actinobacteria strains.</title>
        <authorList>
            <person name="Klenk H.-P."/>
        </authorList>
    </citation>
    <scope>NUCLEOTIDE SEQUENCE [LARGE SCALE GENOMIC DNA]</scope>
    <source>
        <strain evidence="2 3">DSM 45084</strain>
    </source>
</reference>
<gene>
    <name evidence="2" type="ORF">F4559_003526</name>
</gene>
<evidence type="ECO:0000256" key="1">
    <source>
        <dbReference type="PROSITE-ProRule" id="PRU00339"/>
    </source>
</evidence>
<dbReference type="AlphaFoldDB" id="A0A7W7WWN5"/>